<dbReference type="AlphaFoldDB" id="A0A673B3Z8"/>
<reference evidence="1" key="2">
    <citation type="submission" date="2025-08" db="UniProtKB">
        <authorList>
            <consortium name="Ensembl"/>
        </authorList>
    </citation>
    <scope>IDENTIFICATION</scope>
</reference>
<name>A0A673B3Z8_9TELE</name>
<dbReference type="Ensembl" id="ENSSORT00005037038.1">
    <property type="protein sequence ID" value="ENSSORP00005036079.1"/>
    <property type="gene ID" value="ENSSORG00005017032.1"/>
</dbReference>
<sequence>EKQVKAHQKHQAVGHNEENMDRRVKFLTASQTLSCGLIDDGQVKQLHRPSQVLHVLRFILKMKILDFRFKYRWSKTQLLGLLQQAAMNENLTSIKTELQAIKSELSLSISNIKSDLGALKHTVGEMETSLSTCTDDIVSLQAKVDHLSAKLLKVVKKCEDLESRSRRNNIRIIGVPEDSPISATTTAISSMLKEALNLDKEPLLDRIHRTLQPKPKAAHQRIKTAGMTISIFPDYTAKTAWARAAFTDIRRQLRDIPGIWFGLLYAARLRVTYDGVEREFNSPEDARSFIKTLTK</sequence>
<accession>A0A673B3Z8</accession>
<organism evidence="1 2">
    <name type="scientific">Sphaeramia orbicularis</name>
    <name type="common">orbiculate cardinalfish</name>
    <dbReference type="NCBI Taxonomy" id="375764"/>
    <lineage>
        <taxon>Eukaryota</taxon>
        <taxon>Metazoa</taxon>
        <taxon>Chordata</taxon>
        <taxon>Craniata</taxon>
        <taxon>Vertebrata</taxon>
        <taxon>Euteleostomi</taxon>
        <taxon>Actinopterygii</taxon>
        <taxon>Neopterygii</taxon>
        <taxon>Teleostei</taxon>
        <taxon>Neoteleostei</taxon>
        <taxon>Acanthomorphata</taxon>
        <taxon>Gobiaria</taxon>
        <taxon>Kurtiformes</taxon>
        <taxon>Apogonoidei</taxon>
        <taxon>Apogonidae</taxon>
        <taxon>Apogoninae</taxon>
        <taxon>Sphaeramia</taxon>
    </lineage>
</organism>
<proteinExistence type="predicted"/>
<reference evidence="1" key="3">
    <citation type="submission" date="2025-09" db="UniProtKB">
        <authorList>
            <consortium name="Ensembl"/>
        </authorList>
    </citation>
    <scope>IDENTIFICATION</scope>
</reference>
<evidence type="ECO:0008006" key="3">
    <source>
        <dbReference type="Google" id="ProtNLM"/>
    </source>
</evidence>
<evidence type="ECO:0000313" key="1">
    <source>
        <dbReference type="Ensembl" id="ENSSORP00005036079.1"/>
    </source>
</evidence>
<dbReference type="PANTHER" id="PTHR11505">
    <property type="entry name" value="L1 TRANSPOSABLE ELEMENT-RELATED"/>
    <property type="match status" value="1"/>
</dbReference>
<dbReference type="Gene3D" id="3.30.250.20">
    <property type="entry name" value="L1 transposable element, C-terminal domain"/>
    <property type="match status" value="1"/>
</dbReference>
<dbReference type="Proteomes" id="UP000472271">
    <property type="component" value="Chromosome 16"/>
</dbReference>
<dbReference type="Gene3D" id="1.20.5.1700">
    <property type="match status" value="1"/>
</dbReference>
<evidence type="ECO:0000313" key="2">
    <source>
        <dbReference type="Proteomes" id="UP000472271"/>
    </source>
</evidence>
<dbReference type="InterPro" id="IPR004244">
    <property type="entry name" value="Transposase_22"/>
</dbReference>
<protein>
    <recommendedName>
        <fullName evidence="3">L1 transposable element RRM domain-containing protein</fullName>
    </recommendedName>
</protein>
<dbReference type="InterPro" id="IPR042566">
    <property type="entry name" value="L1_C"/>
</dbReference>
<reference evidence="1" key="1">
    <citation type="submission" date="2019-06" db="EMBL/GenBank/DDBJ databases">
        <authorList>
            <consortium name="Wellcome Sanger Institute Data Sharing"/>
        </authorList>
    </citation>
    <scope>NUCLEOTIDE SEQUENCE [LARGE SCALE GENOMIC DNA]</scope>
</reference>
<dbReference type="InParanoid" id="A0A673B3Z8"/>
<keyword evidence="2" id="KW-1185">Reference proteome</keyword>